<name>A0AAE3GSY9_9CYAN</name>
<organism evidence="2 3">
    <name type="scientific">Limnofasciculus baicalensis BBK-W-15</name>
    <dbReference type="NCBI Taxonomy" id="2699891"/>
    <lineage>
        <taxon>Bacteria</taxon>
        <taxon>Bacillati</taxon>
        <taxon>Cyanobacteriota</taxon>
        <taxon>Cyanophyceae</taxon>
        <taxon>Coleofasciculales</taxon>
        <taxon>Coleofasciculaceae</taxon>
        <taxon>Limnofasciculus</taxon>
        <taxon>Limnofasciculus baicalensis</taxon>
    </lineage>
</organism>
<dbReference type="InterPro" id="IPR050486">
    <property type="entry name" value="Mannose-1P_guanyltransferase"/>
</dbReference>
<dbReference type="EMBL" id="JAMZMM010000137">
    <property type="protein sequence ID" value="MCP2729729.1"/>
    <property type="molecule type" value="Genomic_DNA"/>
</dbReference>
<dbReference type="InterPro" id="IPR029044">
    <property type="entry name" value="Nucleotide-diphossugar_trans"/>
</dbReference>
<evidence type="ECO:0000259" key="1">
    <source>
        <dbReference type="Pfam" id="PF00483"/>
    </source>
</evidence>
<dbReference type="InterPro" id="IPR005835">
    <property type="entry name" value="NTP_transferase_dom"/>
</dbReference>
<sequence>YKDCELIYSIEDEPLGTGGAIQYALNKTDSEDVLILNGDTFFEVSLKDMISFHKLQESDLTVALKYLEDFDRYNRVLLADSRILKFEEKQYNLDGNINGGIYILKKKILQDLNFAAKFSFEDDFLKRYFDKIKCHGFIADGYFIDIGIVQDYERGQVELPLIFDLSSERF</sequence>
<dbReference type="Proteomes" id="UP001204953">
    <property type="component" value="Unassembled WGS sequence"/>
</dbReference>
<dbReference type="Gene3D" id="3.90.550.10">
    <property type="entry name" value="Spore Coat Polysaccharide Biosynthesis Protein SpsA, Chain A"/>
    <property type="match status" value="1"/>
</dbReference>
<dbReference type="AlphaFoldDB" id="A0AAE3GSY9"/>
<gene>
    <name evidence="2" type="ORF">NJ959_14850</name>
</gene>
<dbReference type="RefSeq" id="WP_254012506.1">
    <property type="nucleotide sequence ID" value="NZ_JAMZMM010000137.1"/>
</dbReference>
<comment type="caution">
    <text evidence="2">The sequence shown here is derived from an EMBL/GenBank/DDBJ whole genome shotgun (WGS) entry which is preliminary data.</text>
</comment>
<feature type="domain" description="Nucleotidyl transferase" evidence="1">
    <location>
        <begin position="5"/>
        <end position="156"/>
    </location>
</feature>
<protein>
    <submittedName>
        <fullName evidence="2">Sugar phosphate nucleotidyltransferase</fullName>
    </submittedName>
</protein>
<dbReference type="PANTHER" id="PTHR22572">
    <property type="entry name" value="SUGAR-1-PHOSPHATE GUANYL TRANSFERASE"/>
    <property type="match status" value="1"/>
</dbReference>
<dbReference type="Pfam" id="PF00483">
    <property type="entry name" value="NTP_transferase"/>
    <property type="match status" value="1"/>
</dbReference>
<accession>A0AAE3GSY9</accession>
<keyword evidence="3" id="KW-1185">Reference proteome</keyword>
<evidence type="ECO:0000313" key="2">
    <source>
        <dbReference type="EMBL" id="MCP2729729.1"/>
    </source>
</evidence>
<evidence type="ECO:0000313" key="3">
    <source>
        <dbReference type="Proteomes" id="UP001204953"/>
    </source>
</evidence>
<proteinExistence type="predicted"/>
<feature type="non-terminal residue" evidence="2">
    <location>
        <position position="1"/>
    </location>
</feature>
<dbReference type="SUPFAM" id="SSF53448">
    <property type="entry name" value="Nucleotide-diphospho-sugar transferases"/>
    <property type="match status" value="1"/>
</dbReference>
<reference evidence="2" key="1">
    <citation type="submission" date="2022-06" db="EMBL/GenBank/DDBJ databases">
        <title>New cyanobacteria of genus Symplocastrum in benthos of Lake Baikal.</title>
        <authorList>
            <person name="Sorokovikova E."/>
            <person name="Tikhonova I."/>
            <person name="Krasnopeev A."/>
            <person name="Evseev P."/>
            <person name="Gladkikh A."/>
            <person name="Belykh O."/>
        </authorList>
    </citation>
    <scope>NUCLEOTIDE SEQUENCE</scope>
    <source>
        <strain evidence="2">BBK-W-15</strain>
    </source>
</reference>